<protein>
    <submittedName>
        <fullName evidence="2">Uncharacterized protein</fullName>
    </submittedName>
</protein>
<comment type="caution">
    <text evidence="2">The sequence shown here is derived from an EMBL/GenBank/DDBJ whole genome shotgun (WGS) entry which is preliminary data.</text>
</comment>
<keyword evidence="3" id="KW-1185">Reference proteome</keyword>
<feature type="region of interest" description="Disordered" evidence="1">
    <location>
        <begin position="25"/>
        <end position="270"/>
    </location>
</feature>
<feature type="compositionally biased region" description="Basic and acidic residues" evidence="1">
    <location>
        <begin position="210"/>
        <end position="221"/>
    </location>
</feature>
<feature type="compositionally biased region" description="Low complexity" evidence="1">
    <location>
        <begin position="46"/>
        <end position="60"/>
    </location>
</feature>
<proteinExistence type="predicted"/>
<dbReference type="EMBL" id="JAVRRG010000059">
    <property type="protein sequence ID" value="KAK5092384.1"/>
    <property type="molecule type" value="Genomic_DNA"/>
</dbReference>
<feature type="compositionally biased region" description="Polar residues" evidence="1">
    <location>
        <begin position="149"/>
        <end position="165"/>
    </location>
</feature>
<feature type="compositionally biased region" description="Basic and acidic residues" evidence="1">
    <location>
        <begin position="25"/>
        <end position="40"/>
    </location>
</feature>
<feature type="compositionally biased region" description="Polar residues" evidence="1">
    <location>
        <begin position="105"/>
        <end position="123"/>
    </location>
</feature>
<name>A0ABR0K9I0_9EURO</name>
<evidence type="ECO:0000313" key="2">
    <source>
        <dbReference type="EMBL" id="KAK5092384.1"/>
    </source>
</evidence>
<organism evidence="2 3">
    <name type="scientific">Lithohypha guttulata</name>
    <dbReference type="NCBI Taxonomy" id="1690604"/>
    <lineage>
        <taxon>Eukaryota</taxon>
        <taxon>Fungi</taxon>
        <taxon>Dikarya</taxon>
        <taxon>Ascomycota</taxon>
        <taxon>Pezizomycotina</taxon>
        <taxon>Eurotiomycetes</taxon>
        <taxon>Chaetothyriomycetidae</taxon>
        <taxon>Chaetothyriales</taxon>
        <taxon>Trichomeriaceae</taxon>
        <taxon>Lithohypha</taxon>
    </lineage>
</organism>
<accession>A0ABR0K9I0</accession>
<sequence length="270" mass="30559">MVILGGLEVVAAGFLLNEFNKDKVEARTRGKHDRPHEHNRPHSHSRPPGSGSHGPSNLPLPIRPHRPSSAPPQHGYGSGFWQKPQQNQYQQHPPRYQQQPPNLGPQPSWQHTTQPQPQFNAQYPQPGPSAMQHPSTFHGSPQPLPRPYMQSSNTFPAQPQQQYRPSTAPVPPQQQPLNPQSQGHVYIDSKTGKVSHNLYPPDHSMARGTSRSDNEGPKELYGDESYNRSIAGDVNTGLMWSDQDVDNLAYGKDYSDRRRRKRSTSYEWRR</sequence>
<dbReference type="Proteomes" id="UP001345013">
    <property type="component" value="Unassembled WGS sequence"/>
</dbReference>
<evidence type="ECO:0000313" key="3">
    <source>
        <dbReference type="Proteomes" id="UP001345013"/>
    </source>
</evidence>
<feature type="compositionally biased region" description="Low complexity" evidence="1">
    <location>
        <begin position="82"/>
        <end position="101"/>
    </location>
</feature>
<reference evidence="2 3" key="1">
    <citation type="submission" date="2023-08" db="EMBL/GenBank/DDBJ databases">
        <title>Black Yeasts Isolated from many extreme environments.</title>
        <authorList>
            <person name="Coleine C."/>
            <person name="Stajich J.E."/>
            <person name="Selbmann L."/>
        </authorList>
    </citation>
    <scope>NUCLEOTIDE SEQUENCE [LARGE SCALE GENOMIC DNA]</scope>
    <source>
        <strain evidence="2 3">CCFEE 5885</strain>
    </source>
</reference>
<evidence type="ECO:0000256" key="1">
    <source>
        <dbReference type="SAM" id="MobiDB-lite"/>
    </source>
</evidence>
<gene>
    <name evidence="2" type="ORF">LTR24_005307</name>
</gene>